<feature type="compositionally biased region" description="Basic and acidic residues" evidence="2">
    <location>
        <begin position="747"/>
        <end position="840"/>
    </location>
</feature>
<dbReference type="GO" id="GO:0072583">
    <property type="term" value="P:clathrin-dependent endocytosis"/>
    <property type="evidence" value="ECO:0007669"/>
    <property type="project" value="TreeGrafter"/>
</dbReference>
<protein>
    <submittedName>
        <fullName evidence="4">Trichohyalin-related family protein</fullName>
    </submittedName>
</protein>
<feature type="region of interest" description="Disordered" evidence="2">
    <location>
        <begin position="596"/>
        <end position="726"/>
    </location>
</feature>
<feature type="region of interest" description="Disordered" evidence="2">
    <location>
        <begin position="1054"/>
        <end position="1150"/>
    </location>
</feature>
<accession>A0A4U5PUX1</accession>
<feature type="compositionally biased region" description="Basic residues" evidence="2">
    <location>
        <begin position="1318"/>
        <end position="1328"/>
    </location>
</feature>
<feature type="compositionally biased region" description="Polar residues" evidence="2">
    <location>
        <begin position="1118"/>
        <end position="1127"/>
    </location>
</feature>
<keyword evidence="1" id="KW-0175">Coiled coil</keyword>
<dbReference type="PANTHER" id="PTHR23172">
    <property type="entry name" value="AUXILIN/CYCLIN G-ASSOCIATED KINASE-RELATED"/>
    <property type="match status" value="1"/>
</dbReference>
<organism evidence="4">
    <name type="scientific">Populus alba</name>
    <name type="common">White poplar</name>
    <dbReference type="NCBI Taxonomy" id="43335"/>
    <lineage>
        <taxon>Eukaryota</taxon>
        <taxon>Viridiplantae</taxon>
        <taxon>Streptophyta</taxon>
        <taxon>Embryophyta</taxon>
        <taxon>Tracheophyta</taxon>
        <taxon>Spermatophyta</taxon>
        <taxon>Magnoliopsida</taxon>
        <taxon>eudicotyledons</taxon>
        <taxon>Gunneridae</taxon>
        <taxon>Pentapetalae</taxon>
        <taxon>rosids</taxon>
        <taxon>fabids</taxon>
        <taxon>Malpighiales</taxon>
        <taxon>Salicaceae</taxon>
        <taxon>Saliceae</taxon>
        <taxon>Populus</taxon>
    </lineage>
</organism>
<dbReference type="GO" id="GO:0005737">
    <property type="term" value="C:cytoplasm"/>
    <property type="evidence" value="ECO:0007669"/>
    <property type="project" value="TreeGrafter"/>
</dbReference>
<feature type="region of interest" description="Disordered" evidence="2">
    <location>
        <begin position="121"/>
        <end position="155"/>
    </location>
</feature>
<dbReference type="GO" id="GO:0031982">
    <property type="term" value="C:vesicle"/>
    <property type="evidence" value="ECO:0007669"/>
    <property type="project" value="TreeGrafter"/>
</dbReference>
<dbReference type="EMBL" id="RCHU01000607">
    <property type="protein sequence ID" value="TKS00207.1"/>
    <property type="molecule type" value="Genomic_DNA"/>
</dbReference>
<feature type="compositionally biased region" description="Low complexity" evidence="2">
    <location>
        <begin position="319"/>
        <end position="329"/>
    </location>
</feature>
<name>A0A4U5PUX1_POPAL</name>
<feature type="compositionally biased region" description="Basic and acidic residues" evidence="2">
    <location>
        <begin position="1081"/>
        <end position="1105"/>
    </location>
</feature>
<feature type="region of interest" description="Disordered" evidence="2">
    <location>
        <begin position="1274"/>
        <end position="1330"/>
    </location>
</feature>
<feature type="compositionally biased region" description="Basic and acidic residues" evidence="2">
    <location>
        <begin position="1140"/>
        <end position="1150"/>
    </location>
</feature>
<comment type="caution">
    <text evidence="4">The sequence shown here is derived from an EMBL/GenBank/DDBJ whole genome shotgun (WGS) entry which is preliminary data.</text>
</comment>
<evidence type="ECO:0000313" key="4">
    <source>
        <dbReference type="EMBL" id="TKS00207.1"/>
    </source>
</evidence>
<proteinExistence type="predicted"/>
<evidence type="ECO:0000256" key="2">
    <source>
        <dbReference type="SAM" id="MobiDB-lite"/>
    </source>
</evidence>
<feature type="region of interest" description="Disordered" evidence="2">
    <location>
        <begin position="287"/>
        <end position="329"/>
    </location>
</feature>
<feature type="compositionally biased region" description="Basic and acidic residues" evidence="2">
    <location>
        <begin position="686"/>
        <end position="726"/>
    </location>
</feature>
<feature type="domain" description="J" evidence="3">
    <location>
        <begin position="1390"/>
        <end position="1454"/>
    </location>
</feature>
<evidence type="ECO:0000256" key="1">
    <source>
        <dbReference type="ARBA" id="ARBA00023054"/>
    </source>
</evidence>
<evidence type="ECO:0000259" key="3">
    <source>
        <dbReference type="PROSITE" id="PS50076"/>
    </source>
</evidence>
<dbReference type="InterPro" id="IPR036869">
    <property type="entry name" value="J_dom_sf"/>
</dbReference>
<feature type="compositionally biased region" description="Low complexity" evidence="2">
    <location>
        <begin position="1283"/>
        <end position="1303"/>
    </location>
</feature>
<feature type="region of interest" description="Disordered" evidence="2">
    <location>
        <begin position="747"/>
        <end position="883"/>
    </location>
</feature>
<feature type="region of interest" description="Disordered" evidence="2">
    <location>
        <begin position="509"/>
        <end position="528"/>
    </location>
</feature>
<feature type="compositionally biased region" description="Polar residues" evidence="2">
    <location>
        <begin position="144"/>
        <end position="153"/>
    </location>
</feature>
<dbReference type="InterPro" id="IPR001623">
    <property type="entry name" value="DnaJ_domain"/>
</dbReference>
<feature type="compositionally biased region" description="Pro residues" evidence="2">
    <location>
        <begin position="290"/>
        <end position="300"/>
    </location>
</feature>
<dbReference type="SUPFAM" id="SSF46565">
    <property type="entry name" value="Chaperone J-domain"/>
    <property type="match status" value="1"/>
</dbReference>
<dbReference type="PROSITE" id="PS50076">
    <property type="entry name" value="DNAJ_2"/>
    <property type="match status" value="1"/>
</dbReference>
<dbReference type="GO" id="GO:0030276">
    <property type="term" value="F:clathrin binding"/>
    <property type="evidence" value="ECO:0007669"/>
    <property type="project" value="TreeGrafter"/>
</dbReference>
<dbReference type="PANTHER" id="PTHR23172:SF87">
    <property type="entry name" value="CHAPERONE DNAJ-DOMAIN SUPERFAMILY PROTEIN"/>
    <property type="match status" value="1"/>
</dbReference>
<feature type="compositionally biased region" description="Polar residues" evidence="2">
    <location>
        <begin position="517"/>
        <end position="528"/>
    </location>
</feature>
<sequence length="1454" mass="164925">MENLTHSQHPNMLSKKPFTNPSKTVYDDVFSAPPRFGAAPTLSPRVEDYGEIFGAFHAPRGASSSIPVLDLPLVDNEAAEDVFFDVRSCSGFDYNEVFGGFNASDFDVSFEELMMEHSNGRDFSSDEAWTPEDPEYLSEESDNSAKNQCLSNGDSHESIDGSMEFNISYHKASQSSNKDMTNGITHVTKLFDVPGYAFMVDKSMSLPKTDNEYPPLHVSDDGHLNIDFMGEMMGEKKLRKTMSHPANGSADGLVFGNEVRPHKEYVRNVSLPNETFVTVSDVNLKTYPSQLPPPSRPPPAFDFKKRDFSKSTPNCQGVASSGSAGDSSPPYFDVEVDASSSAAASAAAIKEAMEKAQAKLKSAKELMERKRDGFQSRTKSGSKNDRKDREGRVSKNDDVSSSKKYEEGTCERENKIEFSVMEERKKIRIPDSVEGKRHRNAAEKSSDEKHGRESLSSQGSDRIDEAGEWKEATQFFELVRTNVPRKVTESEKNDNILLQNINIHEQGQKVKKAATEAMQQQQENGKEVQTFTADHELEEYAKNPKVSKPAHDHGGSNGRSEAAKVSHGEKGLAMKVQVAQEVFRVEDEERFRMNLQSIGTEKRQTRANGSQKHENVVEVPREQSKIEVRQTAGDKEKGPWPKEAIRSVENEKQLIRKKDGGERRGRSTFEQEENEKMLKAPLEQMENERRLKEALKQGEKERRINEACVREETEKKQREAYEKEEKEKRLRAALEWEENERKLKEAFVKEENARYERRLGEATDREENERRQREVREREENEKRLKEALEKEQNEGRLREFCQSEENEKRPKEALEHENKKKQKEANEREGSEKQSKEVFENEGIEETLEQEANEKRLEETNELVESGKLREALEGEASELGTCEPEEIGDASQEICNLGNIEVTLKDVSENDELGVLHEMGGNCRVAKQACETDENRNLGSTRLVGKHEGKNRKQEVTGENAHEEISKVPPGLKIGNKEATVETVNVQVDRQTKVSGVDQGNLEHEKNQSIVEDDAAASVYGDERMRKAGEAGNGTGQMSIEKTKKAFQIESDTANQGKEFAQDRGERRKNMPQAVVMNQEDRKDNFMSTGAEKKSIVTGRKIEAAQPADLEAKGSTLGSTQQFNVSERKMKNLNKTLSPEEKEAERLRREKELEMECLRKMEEEREREREREKDRMAVDRAVLEARERVHTEACDRAERAAVERAITEARERLEKACVEAREKSLADNKTYLEARLRERAAVERATAEVRERAFGKVMSERTAFETRERVERSVSDKFSASSRNGGMGPSSSSSVYNGSYYMERSEGVEGESPQRCKARLERHRRTAERAAKALAEKNTRDLLAQREQAERNRLAETLDADVKRWSSGKEGNLRALLSTLQYILGPDSGWQPIPLTEVITSAAVKKVYRKATLCVHPDKLQQRGASLQQKYICEKVFDLLKEAWNKFNSEER</sequence>
<feature type="region of interest" description="Disordered" evidence="2">
    <location>
        <begin position="366"/>
        <end position="468"/>
    </location>
</feature>
<dbReference type="FunFam" id="1.10.287.110:FF:000009">
    <property type="entry name" value="Auxilin-related protein 1"/>
    <property type="match status" value="1"/>
</dbReference>
<feature type="compositionally biased region" description="Basic and acidic residues" evidence="2">
    <location>
        <begin position="611"/>
        <end position="678"/>
    </location>
</feature>
<feature type="compositionally biased region" description="Basic and acidic residues" evidence="2">
    <location>
        <begin position="1062"/>
        <end position="1071"/>
    </location>
</feature>
<dbReference type="STRING" id="43335.A0A4U5PUX1"/>
<feature type="region of interest" description="Disordered" evidence="2">
    <location>
        <begin position="1"/>
        <end position="20"/>
    </location>
</feature>
<reference evidence="4" key="1">
    <citation type="submission" date="2018-10" db="EMBL/GenBank/DDBJ databases">
        <title>Population genomic analysis revealed the cold adaptation of white poplar.</title>
        <authorList>
            <person name="Liu Y.-J."/>
        </authorList>
    </citation>
    <scope>NUCLEOTIDE SEQUENCE [LARGE SCALE GENOMIC DNA]</scope>
    <source>
        <strain evidence="4">PAL-ZL1</strain>
    </source>
</reference>
<gene>
    <name evidence="4" type="ORF">D5086_0000184200</name>
</gene>
<feature type="compositionally biased region" description="Basic and acidic residues" evidence="2">
    <location>
        <begin position="382"/>
        <end position="453"/>
    </location>
</feature>
<feature type="compositionally biased region" description="Acidic residues" evidence="2">
    <location>
        <begin position="129"/>
        <end position="142"/>
    </location>
</feature>
<feature type="compositionally biased region" description="Acidic residues" evidence="2">
    <location>
        <begin position="841"/>
        <end position="852"/>
    </location>
</feature>
<feature type="region of interest" description="Disordered" evidence="2">
    <location>
        <begin position="541"/>
        <end position="569"/>
    </location>
</feature>
<dbReference type="Gene3D" id="1.10.287.110">
    <property type="entry name" value="DnaJ domain"/>
    <property type="match status" value="1"/>
</dbReference>
<feature type="compositionally biased region" description="Basic and acidic residues" evidence="2">
    <location>
        <begin position="853"/>
        <end position="874"/>
    </location>
</feature>
<dbReference type="GO" id="GO:0072318">
    <property type="term" value="P:clathrin coat disassembly"/>
    <property type="evidence" value="ECO:0007669"/>
    <property type="project" value="TreeGrafter"/>
</dbReference>